<comment type="pathway">
    <text evidence="4">Purine metabolism; IMP biosynthesis via salvage pathway; IMP from inosine: step 1/1.</text>
</comment>
<feature type="binding site" evidence="4">
    <location>
        <begin position="93"/>
        <end position="97"/>
    </location>
    <ligand>
        <name>GMP</name>
        <dbReference type="ChEBI" id="CHEBI:58115"/>
    </ligand>
</feature>
<dbReference type="PANTHER" id="PTHR43320:SF3">
    <property type="entry name" value="CARBOHYDRATE KINASE PFKB DOMAIN-CONTAINING PROTEIN"/>
    <property type="match status" value="1"/>
</dbReference>
<evidence type="ECO:0000313" key="5">
    <source>
        <dbReference type="EMBL" id="ALB21789.1"/>
    </source>
</evidence>
<comment type="catalytic activity">
    <reaction evidence="4">
        <text>guanosine + ATP = GMP + ADP + H(+)</text>
        <dbReference type="Rhea" id="RHEA:27710"/>
        <dbReference type="ChEBI" id="CHEBI:15378"/>
        <dbReference type="ChEBI" id="CHEBI:16750"/>
        <dbReference type="ChEBI" id="CHEBI:30616"/>
        <dbReference type="ChEBI" id="CHEBI:58115"/>
        <dbReference type="ChEBI" id="CHEBI:456216"/>
        <dbReference type="EC" id="2.7.1.73"/>
    </reaction>
</comment>
<dbReference type="InterPro" id="IPR052700">
    <property type="entry name" value="Carb_kinase_PfkB-like"/>
</dbReference>
<reference evidence="5 6" key="1">
    <citation type="journal article" date="2014" name="Genome Announc.">
        <title>Comparative Genome Analysis of Two Isolates of the Fish Pathogen Piscirickettsia salmonis from Different Hosts Reveals Major Differences in Virulence-Associated Secretion Systems.</title>
        <authorList>
            <person name="Bohle H."/>
            <person name="Henriquez P."/>
            <person name="Grothusen H."/>
            <person name="Navas E."/>
            <person name="Sandoval A."/>
            <person name="Bustamante F."/>
            <person name="Bustos P."/>
            <person name="Mancilla M."/>
        </authorList>
    </citation>
    <scope>NUCLEOTIDE SEQUENCE [LARGE SCALE GENOMIC DNA]</scope>
    <source>
        <strain evidence="6">B1-32597</strain>
    </source>
</reference>
<dbReference type="NCBIfam" id="NF011655">
    <property type="entry name" value="PRK15074.1"/>
    <property type="match status" value="1"/>
</dbReference>
<protein>
    <recommendedName>
        <fullName evidence="4">Guanosine-inosine kinase</fullName>
        <ecNumber evidence="4">2.7.1.73</ecNumber>
    </recommendedName>
</protein>
<accession>A0A1L6T9D7</accession>
<dbReference type="InterPro" id="IPR011611">
    <property type="entry name" value="PfkB_dom"/>
</dbReference>
<sequence length="433" mass="48367">MRFPGKRKIKHYFPINSRGKTNCERPSFSKRGNTYITGIAQVLVDIEAHVDESLLAEYDLQKGESLLIDDQTADNLYNYLKSNKLIISEYAGGTIGNSLHNYSVLADDISVQLGVMSKTISMQDPAYRYLCNTSSRVDLTHLQPVDGPIGRCITLITPDGERSFGINSGVMNQLTADYINEEIIQKTVLLGISSYILRDESLPIFKATLKAVELAKKHHIPVVLTLGTQFLINEKQSFFYDFIKDYVSIIAMNEDEGYALTGHKDPLLASQAALEITDLVLTTVGPQGLYLSGYTDQATARRTSNPLLSGTISNFNEYEFSRPMRQADCQNPLQVFAHINPYMGGPEKIHNTNGAGDGALAALFHDIAANHYHHTVLPSSSKHDRPYLTYSSFSQVCKYANRVSYEVLAQNATRLSRGLPDREDSLEESYWER</sequence>
<dbReference type="AlphaFoldDB" id="A0A1L6T9D7"/>
<dbReference type="Pfam" id="PF00294">
    <property type="entry name" value="PfkB"/>
    <property type="match status" value="1"/>
</dbReference>
<dbReference type="Proteomes" id="UP000029558">
    <property type="component" value="Chromosome"/>
</dbReference>
<organism evidence="5 6">
    <name type="scientific">Piscirickettsia salmonis</name>
    <dbReference type="NCBI Taxonomy" id="1238"/>
    <lineage>
        <taxon>Bacteria</taxon>
        <taxon>Pseudomonadati</taxon>
        <taxon>Pseudomonadota</taxon>
        <taxon>Gammaproteobacteria</taxon>
        <taxon>Thiotrichales</taxon>
        <taxon>Piscirickettsiaceae</taxon>
        <taxon>Piscirickettsia</taxon>
    </lineage>
</organism>
<comment type="function">
    <text evidence="4">Catalyzes the phosphorylation of guanosine and inosine to GMP and IMP, respectively.</text>
</comment>
<dbReference type="InterPro" id="IPR046405">
    <property type="entry name" value="IngK"/>
</dbReference>
<dbReference type="GO" id="GO:0006166">
    <property type="term" value="P:purine ribonucleoside salvage"/>
    <property type="evidence" value="ECO:0007669"/>
    <property type="project" value="UniProtKB-KW"/>
</dbReference>
<keyword evidence="4" id="KW-0660">Purine salvage</keyword>
<name>A0A1L6T9D7_PISSA</name>
<dbReference type="GO" id="GO:0032264">
    <property type="term" value="P:IMP salvage"/>
    <property type="evidence" value="ECO:0007669"/>
    <property type="project" value="UniProtKB-UniRule"/>
</dbReference>
<gene>
    <name evidence="4" type="primary">gsk</name>
    <name evidence="5" type="ORF">KU39_605</name>
</gene>
<evidence type="ECO:0000256" key="1">
    <source>
        <dbReference type="ARBA" id="ARBA00010688"/>
    </source>
</evidence>
<comment type="cofactor">
    <cofactor evidence="4">
        <name>Mg(2+)</name>
        <dbReference type="ChEBI" id="CHEBI:18420"/>
    </cofactor>
</comment>
<evidence type="ECO:0000256" key="2">
    <source>
        <dbReference type="ARBA" id="ARBA00022679"/>
    </source>
</evidence>
<comment type="similarity">
    <text evidence="1 4">Belongs to the carbohydrate kinase PfkB family.</text>
</comment>
<dbReference type="GO" id="GO:0032263">
    <property type="term" value="P:GMP salvage"/>
    <property type="evidence" value="ECO:0007669"/>
    <property type="project" value="UniProtKB-UniRule"/>
</dbReference>
<keyword evidence="4" id="KW-0547">Nucleotide-binding</keyword>
<keyword evidence="3 4" id="KW-0418">Kinase</keyword>
<dbReference type="Gene3D" id="3.40.1190.20">
    <property type="match status" value="1"/>
</dbReference>
<dbReference type="RefSeq" id="WP_017376591.1">
    <property type="nucleotide sequence ID" value="NZ_CP012508.1"/>
</dbReference>
<dbReference type="EC" id="2.7.1.73" evidence="4"/>
<dbReference type="SUPFAM" id="SSF53613">
    <property type="entry name" value="Ribokinase-like"/>
    <property type="match status" value="1"/>
</dbReference>
<evidence type="ECO:0000256" key="4">
    <source>
        <dbReference type="HAMAP-Rule" id="MF_02246"/>
    </source>
</evidence>
<dbReference type="EMBL" id="CP012508">
    <property type="protein sequence ID" value="ALB21789.1"/>
    <property type="molecule type" value="Genomic_DNA"/>
</dbReference>
<keyword evidence="4" id="KW-0067">ATP-binding</keyword>
<feature type="binding site" evidence="4">
    <location>
        <position position="356"/>
    </location>
    <ligand>
        <name>ATP</name>
        <dbReference type="ChEBI" id="CHEBI:30616"/>
    </ligand>
</feature>
<dbReference type="InterPro" id="IPR029056">
    <property type="entry name" value="Ribokinase-like"/>
</dbReference>
<comment type="caution">
    <text evidence="4">Lacks conserved residue(s) required for the propagation of feature annotation.</text>
</comment>
<dbReference type="OrthoDB" id="5288159at2"/>
<dbReference type="HAMAP" id="MF_02246">
    <property type="entry name" value="Gua_Ino_kinase"/>
    <property type="match status" value="1"/>
</dbReference>
<feature type="binding site" evidence="4">
    <location>
        <position position="401"/>
    </location>
    <ligand>
        <name>ATP</name>
        <dbReference type="ChEBI" id="CHEBI:30616"/>
    </ligand>
</feature>
<dbReference type="GO" id="GO:0008906">
    <property type="term" value="F:inosine kinase activity"/>
    <property type="evidence" value="ECO:0007669"/>
    <property type="project" value="UniProtKB-UniRule"/>
</dbReference>
<comment type="catalytic activity">
    <reaction evidence="4">
        <text>inosine + ATP = IMP + ADP + H(+)</text>
        <dbReference type="Rhea" id="RHEA:21140"/>
        <dbReference type="ChEBI" id="CHEBI:15378"/>
        <dbReference type="ChEBI" id="CHEBI:17596"/>
        <dbReference type="ChEBI" id="CHEBI:30616"/>
        <dbReference type="ChEBI" id="CHEBI:58053"/>
        <dbReference type="ChEBI" id="CHEBI:456216"/>
        <dbReference type="EC" id="2.7.1.73"/>
    </reaction>
</comment>
<keyword evidence="4" id="KW-0460">Magnesium</keyword>
<comment type="pathway">
    <text evidence="4">Purine metabolism; GMP biosynthesis via salvage pathway.</text>
</comment>
<proteinExistence type="inferred from homology"/>
<evidence type="ECO:0000256" key="3">
    <source>
        <dbReference type="ARBA" id="ARBA00022777"/>
    </source>
</evidence>
<dbReference type="GO" id="GO:0106366">
    <property type="term" value="F:guanosine kinase activity"/>
    <property type="evidence" value="ECO:0007669"/>
    <property type="project" value="InterPro"/>
</dbReference>
<feature type="binding site" evidence="4">
    <location>
        <position position="198"/>
    </location>
    <ligand>
        <name>GMP</name>
        <dbReference type="ChEBI" id="CHEBI:58115"/>
    </ligand>
</feature>
<keyword evidence="2 4" id="KW-0808">Transferase</keyword>
<dbReference type="GO" id="GO:0005524">
    <property type="term" value="F:ATP binding"/>
    <property type="evidence" value="ECO:0007669"/>
    <property type="project" value="UniProtKB-UniRule"/>
</dbReference>
<evidence type="ECO:0000313" key="6">
    <source>
        <dbReference type="Proteomes" id="UP000029558"/>
    </source>
</evidence>
<feature type="binding site" evidence="4">
    <location>
        <begin position="283"/>
        <end position="288"/>
    </location>
    <ligand>
        <name>ATP</name>
        <dbReference type="ChEBI" id="CHEBI:30616"/>
    </ligand>
</feature>
<dbReference type="PANTHER" id="PTHR43320">
    <property type="entry name" value="SUGAR KINASE"/>
    <property type="match status" value="1"/>
</dbReference>